<accession>E9HBV6</accession>
<evidence type="ECO:0000256" key="1">
    <source>
        <dbReference type="SAM" id="MobiDB-lite"/>
    </source>
</evidence>
<proteinExistence type="predicted"/>
<dbReference type="InParanoid" id="E9HBV6"/>
<dbReference type="Proteomes" id="UP000000305">
    <property type="component" value="Unassembled WGS sequence"/>
</dbReference>
<dbReference type="AlphaFoldDB" id="E9HBV6"/>
<organism evidence="2 3">
    <name type="scientific">Daphnia pulex</name>
    <name type="common">Water flea</name>
    <dbReference type="NCBI Taxonomy" id="6669"/>
    <lineage>
        <taxon>Eukaryota</taxon>
        <taxon>Metazoa</taxon>
        <taxon>Ecdysozoa</taxon>
        <taxon>Arthropoda</taxon>
        <taxon>Crustacea</taxon>
        <taxon>Branchiopoda</taxon>
        <taxon>Diplostraca</taxon>
        <taxon>Cladocera</taxon>
        <taxon>Anomopoda</taxon>
        <taxon>Daphniidae</taxon>
        <taxon>Daphnia</taxon>
    </lineage>
</organism>
<evidence type="ECO:0000313" key="2">
    <source>
        <dbReference type="EMBL" id="EFX70805.1"/>
    </source>
</evidence>
<feature type="compositionally biased region" description="Basic and acidic residues" evidence="1">
    <location>
        <begin position="93"/>
        <end position="111"/>
    </location>
</feature>
<dbReference type="KEGG" id="dpx:DAPPUDRAFT_327811"/>
<evidence type="ECO:0000313" key="3">
    <source>
        <dbReference type="Proteomes" id="UP000000305"/>
    </source>
</evidence>
<name>E9HBV6_DAPPU</name>
<gene>
    <name evidence="2" type="ORF">DAPPUDRAFT_327811</name>
</gene>
<dbReference type="EMBL" id="GL732617">
    <property type="protein sequence ID" value="EFX70805.1"/>
    <property type="molecule type" value="Genomic_DNA"/>
</dbReference>
<reference evidence="2 3" key="1">
    <citation type="journal article" date="2011" name="Science">
        <title>The ecoresponsive genome of Daphnia pulex.</title>
        <authorList>
            <person name="Colbourne J.K."/>
            <person name="Pfrender M.E."/>
            <person name="Gilbert D."/>
            <person name="Thomas W.K."/>
            <person name="Tucker A."/>
            <person name="Oakley T.H."/>
            <person name="Tokishita S."/>
            <person name="Aerts A."/>
            <person name="Arnold G.J."/>
            <person name="Basu M.K."/>
            <person name="Bauer D.J."/>
            <person name="Caceres C.E."/>
            <person name="Carmel L."/>
            <person name="Casola C."/>
            <person name="Choi J.H."/>
            <person name="Detter J.C."/>
            <person name="Dong Q."/>
            <person name="Dusheyko S."/>
            <person name="Eads B.D."/>
            <person name="Frohlich T."/>
            <person name="Geiler-Samerotte K.A."/>
            <person name="Gerlach D."/>
            <person name="Hatcher P."/>
            <person name="Jogdeo S."/>
            <person name="Krijgsveld J."/>
            <person name="Kriventseva E.V."/>
            <person name="Kultz D."/>
            <person name="Laforsch C."/>
            <person name="Lindquist E."/>
            <person name="Lopez J."/>
            <person name="Manak J.R."/>
            <person name="Muller J."/>
            <person name="Pangilinan J."/>
            <person name="Patwardhan R.P."/>
            <person name="Pitluck S."/>
            <person name="Pritham E.J."/>
            <person name="Rechtsteiner A."/>
            <person name="Rho M."/>
            <person name="Rogozin I.B."/>
            <person name="Sakarya O."/>
            <person name="Salamov A."/>
            <person name="Schaack S."/>
            <person name="Shapiro H."/>
            <person name="Shiga Y."/>
            <person name="Skalitzky C."/>
            <person name="Smith Z."/>
            <person name="Souvorov A."/>
            <person name="Sung W."/>
            <person name="Tang Z."/>
            <person name="Tsuchiya D."/>
            <person name="Tu H."/>
            <person name="Vos H."/>
            <person name="Wang M."/>
            <person name="Wolf Y.I."/>
            <person name="Yamagata H."/>
            <person name="Yamada T."/>
            <person name="Ye Y."/>
            <person name="Shaw J.R."/>
            <person name="Andrews J."/>
            <person name="Crease T.J."/>
            <person name="Tang H."/>
            <person name="Lucas S.M."/>
            <person name="Robertson H.M."/>
            <person name="Bork P."/>
            <person name="Koonin E.V."/>
            <person name="Zdobnov E.M."/>
            <person name="Grigoriev I.V."/>
            <person name="Lynch M."/>
            <person name="Boore J.L."/>
        </authorList>
    </citation>
    <scope>NUCLEOTIDE SEQUENCE [LARGE SCALE GENOMIC DNA]</scope>
</reference>
<protein>
    <submittedName>
        <fullName evidence="2">Uncharacterized protein</fullName>
    </submittedName>
</protein>
<sequence>MERHINDLYKHLQSHLQSVSARTKFVFLIVLRYAICKVLNVSYEQELVHSSHVVTKETERVAQSLVEGETEDLDHQFLRRQDLFQGNPVMTQETEKSGRRNRASLEKRSETYSKYSSSQERDRSRSTSNGRWNKKVLSPFKTKIGRRSSSSNKRDIVFVQHSGESKNSNLTIKDTVEAPHLNLIVFLLSKIRRKLTSSKTEVKSCFKPYSDGKTKIKKRKSLIREFVCLRKEVRKDIELQDERDMVLLDEMGLGSLDIRLDDSATSKEIEEVLG</sequence>
<feature type="region of interest" description="Disordered" evidence="1">
    <location>
        <begin position="84"/>
        <end position="132"/>
    </location>
</feature>
<dbReference type="HOGENOM" id="CLU_1016574_0_0_1"/>
<keyword evidence="3" id="KW-1185">Reference proteome</keyword>